<reference evidence="9 10" key="1">
    <citation type="journal article" date="2018" name="Genome Announc.">
        <title>Draft Genome Sequence of "Candidatus Phycosocius bacilliformis," an Alphaproteobacterial Ectosymbiont of the Hydrocarbon-Producing Green Alga Botryococcus braunii.</title>
        <authorList>
            <person name="Tanabe Y."/>
            <person name="Yamaguchi H."/>
            <person name="Watanabe M.M."/>
        </authorList>
    </citation>
    <scope>NUCLEOTIDE SEQUENCE [LARGE SCALE GENOMIC DNA]</scope>
    <source>
        <strain evidence="9 10">BOTRYCO-2</strain>
    </source>
</reference>
<evidence type="ECO:0000313" key="10">
    <source>
        <dbReference type="Proteomes" id="UP000245086"/>
    </source>
</evidence>
<dbReference type="Pfam" id="PF01618">
    <property type="entry name" value="MotA_ExbB"/>
    <property type="match status" value="1"/>
</dbReference>
<sequence>MDAVTTTSFSFLDLFLKADWVVKSVMIGLALASIWSWAVAIDKWLQIRKLEAGARDVEAALAEGRGIDAIEESARPGDAMARVVAVGMAEARLARRLPNQTETGLSRAIERMERVMQAATAREMARAERGLAVLATIGSSAPFIGLFGTVWGIMNAFRGIAQSKDTNLAVVAPGIAEALFATALGLLAAIPAVIFYNWLAGSLDRFAVRLDALSDDVIARVSRRLQDPT</sequence>
<name>A0A2P2E673_9PROT</name>
<keyword evidence="5 7" id="KW-0472">Membrane</keyword>
<evidence type="ECO:0000256" key="2">
    <source>
        <dbReference type="ARBA" id="ARBA00022475"/>
    </source>
</evidence>
<dbReference type="OrthoDB" id="9805133at2"/>
<protein>
    <submittedName>
        <fullName evidence="9">Biopolymer transport protein ExbB</fullName>
    </submittedName>
</protein>
<dbReference type="Proteomes" id="UP000245086">
    <property type="component" value="Unassembled WGS sequence"/>
</dbReference>
<dbReference type="InterPro" id="IPR002898">
    <property type="entry name" value="MotA_ExbB_proton_chnl"/>
</dbReference>
<evidence type="ECO:0000256" key="3">
    <source>
        <dbReference type="ARBA" id="ARBA00022692"/>
    </source>
</evidence>
<evidence type="ECO:0000256" key="4">
    <source>
        <dbReference type="ARBA" id="ARBA00022989"/>
    </source>
</evidence>
<feature type="domain" description="MotA/TolQ/ExbB proton channel" evidence="8">
    <location>
        <begin position="106"/>
        <end position="210"/>
    </location>
</feature>
<keyword evidence="2" id="KW-1003">Cell membrane</keyword>
<keyword evidence="6" id="KW-0653">Protein transport</keyword>
<keyword evidence="4 7" id="KW-1133">Transmembrane helix</keyword>
<keyword evidence="3 7" id="KW-0812">Transmembrane</keyword>
<evidence type="ECO:0000256" key="6">
    <source>
        <dbReference type="RuleBase" id="RU004057"/>
    </source>
</evidence>
<dbReference type="AlphaFoldDB" id="A0A2P2E673"/>
<feature type="transmembrane region" description="Helical" evidence="7">
    <location>
        <begin position="20"/>
        <end position="40"/>
    </location>
</feature>
<dbReference type="GO" id="GO:0005886">
    <property type="term" value="C:plasma membrane"/>
    <property type="evidence" value="ECO:0007669"/>
    <property type="project" value="UniProtKB-SubCell"/>
</dbReference>
<evidence type="ECO:0000256" key="5">
    <source>
        <dbReference type="ARBA" id="ARBA00023136"/>
    </source>
</evidence>
<dbReference type="GO" id="GO:0017038">
    <property type="term" value="P:protein import"/>
    <property type="evidence" value="ECO:0007669"/>
    <property type="project" value="TreeGrafter"/>
</dbReference>
<evidence type="ECO:0000256" key="1">
    <source>
        <dbReference type="ARBA" id="ARBA00004651"/>
    </source>
</evidence>
<proteinExistence type="inferred from homology"/>
<dbReference type="EMBL" id="BFBR01000001">
    <property type="protein sequence ID" value="GBF56571.1"/>
    <property type="molecule type" value="Genomic_DNA"/>
</dbReference>
<dbReference type="RefSeq" id="WP_108983445.1">
    <property type="nucleotide sequence ID" value="NZ_BFBR01000001.1"/>
</dbReference>
<comment type="caution">
    <text evidence="9">The sequence shown here is derived from an EMBL/GenBank/DDBJ whole genome shotgun (WGS) entry which is preliminary data.</text>
</comment>
<accession>A0A2P2E673</accession>
<keyword evidence="10" id="KW-1185">Reference proteome</keyword>
<organism evidence="9 10">
    <name type="scientific">Candidatus Phycosocius bacilliformis</name>
    <dbReference type="NCBI Taxonomy" id="1445552"/>
    <lineage>
        <taxon>Bacteria</taxon>
        <taxon>Pseudomonadati</taxon>
        <taxon>Pseudomonadota</taxon>
        <taxon>Alphaproteobacteria</taxon>
        <taxon>Caulobacterales</taxon>
        <taxon>Caulobacterales incertae sedis</taxon>
        <taxon>Candidatus Phycosocius</taxon>
    </lineage>
</organism>
<comment type="subcellular location">
    <subcellularLocation>
        <location evidence="1">Cell membrane</location>
        <topology evidence="1">Multi-pass membrane protein</topology>
    </subcellularLocation>
    <subcellularLocation>
        <location evidence="6">Membrane</location>
        <topology evidence="6">Multi-pass membrane protein</topology>
    </subcellularLocation>
</comment>
<dbReference type="PANTHER" id="PTHR30625">
    <property type="entry name" value="PROTEIN TOLQ"/>
    <property type="match status" value="1"/>
</dbReference>
<dbReference type="InterPro" id="IPR050790">
    <property type="entry name" value="ExbB/TolQ_transport"/>
</dbReference>
<feature type="transmembrane region" description="Helical" evidence="7">
    <location>
        <begin position="174"/>
        <end position="199"/>
    </location>
</feature>
<evidence type="ECO:0000259" key="8">
    <source>
        <dbReference type="Pfam" id="PF01618"/>
    </source>
</evidence>
<feature type="transmembrane region" description="Helical" evidence="7">
    <location>
        <begin position="131"/>
        <end position="154"/>
    </location>
</feature>
<evidence type="ECO:0000256" key="7">
    <source>
        <dbReference type="SAM" id="Phobius"/>
    </source>
</evidence>
<gene>
    <name evidence="9" type="primary">exbB_1</name>
    <name evidence="9" type="ORF">PbB2_00228</name>
</gene>
<keyword evidence="6" id="KW-0813">Transport</keyword>
<evidence type="ECO:0000313" key="9">
    <source>
        <dbReference type="EMBL" id="GBF56571.1"/>
    </source>
</evidence>
<comment type="similarity">
    <text evidence="6">Belongs to the exbB/tolQ family.</text>
</comment>
<dbReference type="PANTHER" id="PTHR30625:SF3">
    <property type="entry name" value="TOL-PAL SYSTEM PROTEIN TOLQ"/>
    <property type="match status" value="1"/>
</dbReference>